<evidence type="ECO:0008006" key="3">
    <source>
        <dbReference type="Google" id="ProtNLM"/>
    </source>
</evidence>
<evidence type="ECO:0000313" key="2">
    <source>
        <dbReference type="EMBL" id="KCW82811.1"/>
    </source>
</evidence>
<dbReference type="Gramene" id="KCW82811">
    <property type="protein sequence ID" value="KCW82811"/>
    <property type="gene ID" value="EUGRSUZ_C04182"/>
</dbReference>
<proteinExistence type="predicted"/>
<name>A0A059CXA8_EUCGR</name>
<accession>A0A059CXA8</accession>
<evidence type="ECO:0000256" key="1">
    <source>
        <dbReference type="SAM" id="MobiDB-lite"/>
    </source>
</evidence>
<dbReference type="InterPro" id="IPR031421">
    <property type="entry name" value="DUF4666"/>
</dbReference>
<dbReference type="PANTHER" id="PTHR33730:SF4">
    <property type="entry name" value="OS05G0542732 PROTEIN"/>
    <property type="match status" value="1"/>
</dbReference>
<feature type="region of interest" description="Disordered" evidence="1">
    <location>
        <begin position="29"/>
        <end position="88"/>
    </location>
</feature>
<reference evidence="2" key="1">
    <citation type="submission" date="2013-07" db="EMBL/GenBank/DDBJ databases">
        <title>The genome of Eucalyptus grandis.</title>
        <authorList>
            <person name="Schmutz J."/>
            <person name="Hayes R."/>
            <person name="Myburg A."/>
            <person name="Tuskan G."/>
            <person name="Grattapaglia D."/>
            <person name="Rokhsar D.S."/>
        </authorList>
    </citation>
    <scope>NUCLEOTIDE SEQUENCE</scope>
    <source>
        <tissue evidence="2">Leaf extractions</tissue>
    </source>
</reference>
<sequence length="117" mass="12676">MVTLQRSVTSFRRQGSSGLVWDDDKLNLSGVLNPTKPRGNEDSGEKIDRRQLRLSQSAGTIGMMKRSSSTVRAPAQARRNAIVPSSAVDPPPPRISGCCFSGIFGQPVKCSHPNLKK</sequence>
<dbReference type="Pfam" id="PF15697">
    <property type="entry name" value="DUF4666"/>
    <property type="match status" value="1"/>
</dbReference>
<dbReference type="OrthoDB" id="1652626at2759"/>
<protein>
    <recommendedName>
        <fullName evidence="3">MAPK kinase substrate protein</fullName>
    </recommendedName>
</protein>
<feature type="compositionally biased region" description="Basic and acidic residues" evidence="1">
    <location>
        <begin position="38"/>
        <end position="51"/>
    </location>
</feature>
<dbReference type="InParanoid" id="A0A059CXA8"/>
<dbReference type="STRING" id="71139.A0A059CXA8"/>
<dbReference type="PANTHER" id="PTHR33730">
    <property type="entry name" value="OS05G0542732 PROTEIN-RELATED"/>
    <property type="match status" value="1"/>
</dbReference>
<gene>
    <name evidence="2" type="ORF">EUGRSUZ_C04182</name>
</gene>
<organism evidence="2">
    <name type="scientific">Eucalyptus grandis</name>
    <name type="common">Flooded gum</name>
    <dbReference type="NCBI Taxonomy" id="71139"/>
    <lineage>
        <taxon>Eukaryota</taxon>
        <taxon>Viridiplantae</taxon>
        <taxon>Streptophyta</taxon>
        <taxon>Embryophyta</taxon>
        <taxon>Tracheophyta</taxon>
        <taxon>Spermatophyta</taxon>
        <taxon>Magnoliopsida</taxon>
        <taxon>eudicotyledons</taxon>
        <taxon>Gunneridae</taxon>
        <taxon>Pentapetalae</taxon>
        <taxon>rosids</taxon>
        <taxon>malvids</taxon>
        <taxon>Myrtales</taxon>
        <taxon>Myrtaceae</taxon>
        <taxon>Myrtoideae</taxon>
        <taxon>Eucalypteae</taxon>
        <taxon>Eucalyptus</taxon>
    </lineage>
</organism>
<dbReference type="EMBL" id="KK198755">
    <property type="protein sequence ID" value="KCW82811.1"/>
    <property type="molecule type" value="Genomic_DNA"/>
</dbReference>
<dbReference type="AlphaFoldDB" id="A0A059CXA8"/>
<dbReference type="KEGG" id="egr:104438511"/>